<dbReference type="Proteomes" id="UP000478740">
    <property type="component" value="Unassembled WGS sequence"/>
</dbReference>
<dbReference type="InterPro" id="IPR037171">
    <property type="entry name" value="NagB/RpiA_transferase-like"/>
</dbReference>
<proteinExistence type="predicted"/>
<dbReference type="InterPro" id="IPR036390">
    <property type="entry name" value="WH_DNA-bd_sf"/>
</dbReference>
<evidence type="ECO:0000313" key="6">
    <source>
        <dbReference type="Proteomes" id="UP000478740"/>
    </source>
</evidence>
<reference evidence="5 6" key="1">
    <citation type="submission" date="2019-11" db="EMBL/GenBank/DDBJ databases">
        <authorList>
            <person name="Dong K."/>
        </authorList>
    </citation>
    <scope>NUCLEOTIDE SEQUENCE [LARGE SCALE GENOMIC DNA]</scope>
    <source>
        <strain evidence="5 6">DK608</strain>
    </source>
</reference>
<dbReference type="SUPFAM" id="SSF46785">
    <property type="entry name" value="Winged helix' DNA-binding domain"/>
    <property type="match status" value="1"/>
</dbReference>
<dbReference type="SUPFAM" id="SSF100950">
    <property type="entry name" value="NagB/RpiA/CoA transferase-like"/>
    <property type="match status" value="1"/>
</dbReference>
<sequence>MIPAERQRLILTRLRDRGLMGLAELVDLLGVSHMTVRRDVQKLAREGRLNAVPGGISLPARVLLEPSHDSKAQMARAEKAAIGARAAELVPPGAVVYLDAGTTVLQVARHLTARDDLTVVTNDFAVAALLSAQSRCRLYHTGGRVERDNQSGVGQIAARAIAGFHFDIAFVSTSSFGPGGIFTPSEAKVMVKRAITGAAARSILVTDSSKYGLVAAYNACPLDQISDLVTDAGLPDSARSALAAKGIALHITGNSTERRIP</sequence>
<name>A0A6L6IUD4_9RHOB</name>
<evidence type="ECO:0000259" key="4">
    <source>
        <dbReference type="PROSITE" id="PS51000"/>
    </source>
</evidence>
<dbReference type="Pfam" id="PF08220">
    <property type="entry name" value="HTH_DeoR"/>
    <property type="match status" value="1"/>
</dbReference>
<dbReference type="SMART" id="SM01134">
    <property type="entry name" value="DeoRC"/>
    <property type="match status" value="1"/>
</dbReference>
<dbReference type="PANTHER" id="PTHR30363:SF58">
    <property type="entry name" value="REGULATORY PROTEIN, DEOR FAMILY"/>
    <property type="match status" value="1"/>
</dbReference>
<dbReference type="GO" id="GO:0003700">
    <property type="term" value="F:DNA-binding transcription factor activity"/>
    <property type="evidence" value="ECO:0007669"/>
    <property type="project" value="InterPro"/>
</dbReference>
<dbReference type="InterPro" id="IPR018356">
    <property type="entry name" value="Tscrpt_reg_HTH_DeoR_CS"/>
</dbReference>
<evidence type="ECO:0000256" key="1">
    <source>
        <dbReference type="ARBA" id="ARBA00023015"/>
    </source>
</evidence>
<organism evidence="5 6">
    <name type="scientific">Paracoccus shanxieyensis</name>
    <dbReference type="NCBI Taxonomy" id="2675752"/>
    <lineage>
        <taxon>Bacteria</taxon>
        <taxon>Pseudomonadati</taxon>
        <taxon>Pseudomonadota</taxon>
        <taxon>Alphaproteobacteria</taxon>
        <taxon>Rhodobacterales</taxon>
        <taxon>Paracoccaceae</taxon>
        <taxon>Paracoccus</taxon>
    </lineage>
</organism>
<dbReference type="InterPro" id="IPR001034">
    <property type="entry name" value="DeoR_HTH"/>
</dbReference>
<dbReference type="InterPro" id="IPR050313">
    <property type="entry name" value="Carb_Metab_HTH_regulators"/>
</dbReference>
<dbReference type="PROSITE" id="PS51000">
    <property type="entry name" value="HTH_DEOR_2"/>
    <property type="match status" value="1"/>
</dbReference>
<dbReference type="SMART" id="SM00420">
    <property type="entry name" value="HTH_DEOR"/>
    <property type="match status" value="1"/>
</dbReference>
<comment type="caution">
    <text evidence="5">The sequence shown here is derived from an EMBL/GenBank/DDBJ whole genome shotgun (WGS) entry which is preliminary data.</text>
</comment>
<keyword evidence="3" id="KW-0804">Transcription</keyword>
<dbReference type="InterPro" id="IPR014036">
    <property type="entry name" value="DeoR-like_C"/>
</dbReference>
<evidence type="ECO:0000313" key="5">
    <source>
        <dbReference type="EMBL" id="MTH64145.1"/>
    </source>
</evidence>
<feature type="domain" description="HTH deoR-type" evidence="4">
    <location>
        <begin position="3"/>
        <end position="58"/>
    </location>
</feature>
<dbReference type="PANTHER" id="PTHR30363">
    <property type="entry name" value="HTH-TYPE TRANSCRIPTIONAL REGULATOR SRLR-RELATED"/>
    <property type="match status" value="1"/>
</dbReference>
<dbReference type="EMBL" id="WMII01000006">
    <property type="protein sequence ID" value="MTH64145.1"/>
    <property type="molecule type" value="Genomic_DNA"/>
</dbReference>
<gene>
    <name evidence="5" type="ORF">GL284_07675</name>
</gene>
<dbReference type="PRINTS" id="PR00037">
    <property type="entry name" value="HTHLACR"/>
</dbReference>
<keyword evidence="1" id="KW-0805">Transcription regulation</keyword>
<dbReference type="PROSITE" id="PS00894">
    <property type="entry name" value="HTH_DEOR_1"/>
    <property type="match status" value="1"/>
</dbReference>
<keyword evidence="6" id="KW-1185">Reference proteome</keyword>
<evidence type="ECO:0000256" key="2">
    <source>
        <dbReference type="ARBA" id="ARBA00023125"/>
    </source>
</evidence>
<keyword evidence="2" id="KW-0238">DNA-binding</keyword>
<dbReference type="Pfam" id="PF00455">
    <property type="entry name" value="DeoRC"/>
    <property type="match status" value="1"/>
</dbReference>
<accession>A0A6L6IUD4</accession>
<dbReference type="GO" id="GO:0003677">
    <property type="term" value="F:DNA binding"/>
    <property type="evidence" value="ECO:0007669"/>
    <property type="project" value="UniProtKB-KW"/>
</dbReference>
<dbReference type="AlphaFoldDB" id="A0A6L6IUD4"/>
<dbReference type="InterPro" id="IPR036388">
    <property type="entry name" value="WH-like_DNA-bd_sf"/>
</dbReference>
<dbReference type="Gene3D" id="1.10.10.10">
    <property type="entry name" value="Winged helix-like DNA-binding domain superfamily/Winged helix DNA-binding domain"/>
    <property type="match status" value="1"/>
</dbReference>
<protein>
    <submittedName>
        <fullName evidence="5">DeoR family transcriptional regulator</fullName>
    </submittedName>
</protein>
<dbReference type="RefSeq" id="WP_341870323.1">
    <property type="nucleotide sequence ID" value="NZ_WMIH01000006.1"/>
</dbReference>
<evidence type="ECO:0000256" key="3">
    <source>
        <dbReference type="ARBA" id="ARBA00023163"/>
    </source>
</evidence>
<dbReference type="Gene3D" id="3.40.50.1360">
    <property type="match status" value="1"/>
</dbReference>